<reference evidence="1 2" key="1">
    <citation type="journal article" date="2015" name="Stand. Genomic Sci.">
        <title>Genomic Encyclopedia of Bacterial and Archaeal Type Strains, Phase III: the genomes of soil and plant-associated and newly described type strains.</title>
        <authorList>
            <person name="Whitman W.B."/>
            <person name="Woyke T."/>
            <person name="Klenk H.P."/>
            <person name="Zhou Y."/>
            <person name="Lilburn T.G."/>
            <person name="Beck B.J."/>
            <person name="De Vos P."/>
            <person name="Vandamme P."/>
            <person name="Eisen J.A."/>
            <person name="Garrity G."/>
            <person name="Hugenholtz P."/>
            <person name="Kyrpides N.C."/>
        </authorList>
    </citation>
    <scope>NUCLEOTIDE SEQUENCE [LARGE SCALE GENOMIC DNA]</scope>
    <source>
        <strain evidence="1 2">VKM Ac-2538</strain>
    </source>
</reference>
<keyword evidence="1" id="KW-0503">Monooxygenase</keyword>
<dbReference type="SUPFAM" id="SSF54909">
    <property type="entry name" value="Dimeric alpha+beta barrel"/>
    <property type="match status" value="1"/>
</dbReference>
<dbReference type="EMBL" id="SLWM01000056">
    <property type="protein sequence ID" value="TCO07537.1"/>
    <property type="molecule type" value="Genomic_DNA"/>
</dbReference>
<evidence type="ECO:0000313" key="2">
    <source>
        <dbReference type="Proteomes" id="UP000295818"/>
    </source>
</evidence>
<dbReference type="Gene3D" id="3.30.70.100">
    <property type="match status" value="1"/>
</dbReference>
<keyword evidence="1" id="KW-0560">Oxidoreductase</keyword>
<evidence type="ECO:0000313" key="1">
    <source>
        <dbReference type="EMBL" id="TCO07537.1"/>
    </source>
</evidence>
<comment type="caution">
    <text evidence="1">The sequence shown here is derived from an EMBL/GenBank/DDBJ whole genome shotgun (WGS) entry which is preliminary data.</text>
</comment>
<organism evidence="1 2">
    <name type="scientific">Kribbella orskensis</name>
    <dbReference type="NCBI Taxonomy" id="2512216"/>
    <lineage>
        <taxon>Bacteria</taxon>
        <taxon>Bacillati</taxon>
        <taxon>Actinomycetota</taxon>
        <taxon>Actinomycetes</taxon>
        <taxon>Propionibacteriales</taxon>
        <taxon>Kribbellaceae</taxon>
        <taxon>Kribbella</taxon>
    </lineage>
</organism>
<dbReference type="InterPro" id="IPR011008">
    <property type="entry name" value="Dimeric_a/b-barrel"/>
</dbReference>
<dbReference type="RefSeq" id="WP_132197758.1">
    <property type="nucleotide sequence ID" value="NZ_SLWM01000056.1"/>
</dbReference>
<protein>
    <submittedName>
        <fullName evidence="1">Quinol monooxygenase YgiN</fullName>
    </submittedName>
</protein>
<sequence length="98" mass="10442">MAVRLGILALLEAKPGKGDELGAFLMGGRALAVAEEDTVTWYAFKIDDTHYGIFDSFEAEAGRDAHLNGEIPKALGQVADDLLAGEPDIRTVDIVAVK</sequence>
<dbReference type="Proteomes" id="UP000295818">
    <property type="component" value="Unassembled WGS sequence"/>
</dbReference>
<dbReference type="GO" id="GO:0004497">
    <property type="term" value="F:monooxygenase activity"/>
    <property type="evidence" value="ECO:0007669"/>
    <property type="project" value="UniProtKB-KW"/>
</dbReference>
<gene>
    <name evidence="1" type="ORF">EV644_1561</name>
</gene>
<accession>A0ABY2B5N1</accession>
<proteinExistence type="predicted"/>
<name>A0ABY2B5N1_9ACTN</name>
<keyword evidence="2" id="KW-1185">Reference proteome</keyword>